<feature type="compositionally biased region" description="Polar residues" evidence="4">
    <location>
        <begin position="1"/>
        <end position="11"/>
    </location>
</feature>
<evidence type="ECO:0000313" key="6">
    <source>
        <dbReference type="Proteomes" id="UP001344447"/>
    </source>
</evidence>
<evidence type="ECO:0000256" key="2">
    <source>
        <dbReference type="ARBA" id="ARBA00023043"/>
    </source>
</evidence>
<evidence type="ECO:0000256" key="3">
    <source>
        <dbReference type="PROSITE-ProRule" id="PRU00023"/>
    </source>
</evidence>
<feature type="repeat" description="ANK" evidence="3">
    <location>
        <begin position="141"/>
        <end position="173"/>
    </location>
</feature>
<dbReference type="PANTHER" id="PTHR24171">
    <property type="entry name" value="ANKYRIN REPEAT DOMAIN-CONTAINING PROTEIN 39-RELATED"/>
    <property type="match status" value="1"/>
</dbReference>
<evidence type="ECO:0000313" key="5">
    <source>
        <dbReference type="EMBL" id="KAK5582764.1"/>
    </source>
</evidence>
<keyword evidence="1" id="KW-0677">Repeat</keyword>
<keyword evidence="6" id="KW-1185">Reference proteome</keyword>
<dbReference type="Proteomes" id="UP001344447">
    <property type="component" value="Unassembled WGS sequence"/>
</dbReference>
<accession>A0AAN7TZH8</accession>
<dbReference type="Pfam" id="PF12796">
    <property type="entry name" value="Ank_2"/>
    <property type="match status" value="1"/>
</dbReference>
<organism evidence="5 6">
    <name type="scientific">Dictyostelium firmibasis</name>
    <dbReference type="NCBI Taxonomy" id="79012"/>
    <lineage>
        <taxon>Eukaryota</taxon>
        <taxon>Amoebozoa</taxon>
        <taxon>Evosea</taxon>
        <taxon>Eumycetozoa</taxon>
        <taxon>Dictyostelia</taxon>
        <taxon>Dictyosteliales</taxon>
        <taxon>Dictyosteliaceae</taxon>
        <taxon>Dictyostelium</taxon>
    </lineage>
</organism>
<feature type="compositionally biased region" description="Low complexity" evidence="4">
    <location>
        <begin position="12"/>
        <end position="41"/>
    </location>
</feature>
<dbReference type="SMART" id="SM00248">
    <property type="entry name" value="ANK"/>
    <property type="match status" value="4"/>
</dbReference>
<gene>
    <name evidence="5" type="ORF">RB653_004350</name>
</gene>
<evidence type="ECO:0000256" key="4">
    <source>
        <dbReference type="SAM" id="MobiDB-lite"/>
    </source>
</evidence>
<reference evidence="5 6" key="1">
    <citation type="submission" date="2023-11" db="EMBL/GenBank/DDBJ databases">
        <title>Dfirmibasis_genome.</title>
        <authorList>
            <person name="Edelbroek B."/>
            <person name="Kjellin J."/>
            <person name="Jerlstrom-Hultqvist J."/>
            <person name="Soderbom F."/>
        </authorList>
    </citation>
    <scope>NUCLEOTIDE SEQUENCE [LARGE SCALE GENOMIC DNA]</scope>
    <source>
        <strain evidence="5 6">TNS-C-14</strain>
    </source>
</reference>
<protein>
    <recommendedName>
        <fullName evidence="7">Ankyrin repeat-containing protein</fullName>
    </recommendedName>
</protein>
<dbReference type="AlphaFoldDB" id="A0AAN7TZH8"/>
<evidence type="ECO:0000256" key="1">
    <source>
        <dbReference type="ARBA" id="ARBA00022737"/>
    </source>
</evidence>
<feature type="repeat" description="ANK" evidence="3">
    <location>
        <begin position="108"/>
        <end position="140"/>
    </location>
</feature>
<evidence type="ECO:0008006" key="7">
    <source>
        <dbReference type="Google" id="ProtNLM"/>
    </source>
</evidence>
<dbReference type="SUPFAM" id="SSF48403">
    <property type="entry name" value="Ankyrin repeat"/>
    <property type="match status" value="1"/>
</dbReference>
<dbReference type="PANTHER" id="PTHR24171:SF9">
    <property type="entry name" value="ANKYRIN REPEAT DOMAIN-CONTAINING PROTEIN 39"/>
    <property type="match status" value="1"/>
</dbReference>
<dbReference type="Pfam" id="PF00023">
    <property type="entry name" value="Ank"/>
    <property type="match status" value="1"/>
</dbReference>
<proteinExistence type="predicted"/>
<keyword evidence="2 3" id="KW-0040">ANK repeat</keyword>
<dbReference type="Gene3D" id="1.25.40.20">
    <property type="entry name" value="Ankyrin repeat-containing domain"/>
    <property type="match status" value="1"/>
</dbReference>
<feature type="region of interest" description="Disordered" evidence="4">
    <location>
        <begin position="1"/>
        <end position="41"/>
    </location>
</feature>
<dbReference type="InterPro" id="IPR002110">
    <property type="entry name" value="Ankyrin_rpt"/>
</dbReference>
<name>A0AAN7TZH8_9MYCE</name>
<sequence length="203" mass="22495">MSSVETTQTDLNNTNIEEYNNNDSSTTNDNNNNNNNDNQSTELPKLHEAIINGNFEDVKKMIDSGNVNLEEGDFGGLHPLHFAARMGNISIGQYLLDKGVDINAENNYGSTPILEAVRRGEVEFVKFLISRGANLSIGDIDDNTPLHLAVMCEDGELIPILLEAGSPLDAKNKDDETPIQVTEDKDIIDYINEFKALKEKQQK</sequence>
<dbReference type="PROSITE" id="PS50297">
    <property type="entry name" value="ANK_REP_REGION"/>
    <property type="match status" value="3"/>
</dbReference>
<dbReference type="EMBL" id="JAVFKY010000001">
    <property type="protein sequence ID" value="KAK5582764.1"/>
    <property type="molecule type" value="Genomic_DNA"/>
</dbReference>
<dbReference type="PROSITE" id="PS50088">
    <property type="entry name" value="ANK_REPEAT"/>
    <property type="match status" value="3"/>
</dbReference>
<comment type="caution">
    <text evidence="5">The sequence shown here is derived from an EMBL/GenBank/DDBJ whole genome shotgun (WGS) entry which is preliminary data.</text>
</comment>
<dbReference type="InterPro" id="IPR036770">
    <property type="entry name" value="Ankyrin_rpt-contain_sf"/>
</dbReference>
<feature type="repeat" description="ANK" evidence="3">
    <location>
        <begin position="75"/>
        <end position="107"/>
    </location>
</feature>